<proteinExistence type="predicted"/>
<accession>N1V3E2</accession>
<dbReference type="RefSeq" id="WP_005268606.1">
    <property type="nucleotide sequence ID" value="NZ_ANPE02000107.1"/>
</dbReference>
<dbReference type="Pfam" id="PF04268">
    <property type="entry name" value="SoxG"/>
    <property type="match status" value="1"/>
</dbReference>
<dbReference type="InterPro" id="IPR027266">
    <property type="entry name" value="TrmE/GcvT-like"/>
</dbReference>
<dbReference type="SUPFAM" id="SSF103025">
    <property type="entry name" value="Folate-binding domain"/>
    <property type="match status" value="1"/>
</dbReference>
<dbReference type="NCBIfam" id="TIGR01375">
    <property type="entry name" value="soxG"/>
    <property type="match status" value="1"/>
</dbReference>
<protein>
    <submittedName>
        <fullName evidence="1">Sarcosine oxidase subunit gamma</fullName>
    </submittedName>
</protein>
<sequence length="211" mass="21752">MAEVMTDISQLRRSPLAHLEDVLREGAVAGERGVALREVPFLTQVGLRVEPGSAAAAALASAAGVSLPAKAGETTGDADGSGGTAVLWLGPDEFLVVAPEGSDVVAKLTAALGSQPGAVVDLSANRTTLELDGPSARAVLEKGCPADLHPRVFGPGKAVTTTIGLVPVLLWQTAEENGSQTYRILPRASFADFTARWLLDAMTEFASPEVP</sequence>
<name>N1V3E2_9MICC</name>
<keyword evidence="2" id="KW-1185">Reference proteome</keyword>
<dbReference type="GO" id="GO:0008115">
    <property type="term" value="F:sarcosine oxidase activity"/>
    <property type="evidence" value="ECO:0007669"/>
    <property type="project" value="InterPro"/>
</dbReference>
<dbReference type="OrthoDB" id="9814782at2"/>
<dbReference type="Proteomes" id="UP000010729">
    <property type="component" value="Unassembled WGS sequence"/>
</dbReference>
<dbReference type="InterPro" id="IPR007375">
    <property type="entry name" value="SoxG"/>
</dbReference>
<dbReference type="Gene3D" id="3.30.70.1520">
    <property type="entry name" value="Heterotetrameric sarcosine oxidase"/>
    <property type="match status" value="1"/>
</dbReference>
<evidence type="ECO:0000313" key="2">
    <source>
        <dbReference type="Proteomes" id="UP000010729"/>
    </source>
</evidence>
<reference evidence="1 2" key="1">
    <citation type="journal article" date="2013" name="Genome Announc.">
        <title>Draft Genome Sequence of Arthrobacter crystallopoietes Strain BAB-32, Revealing Genes for Bioremediation.</title>
        <authorList>
            <person name="Joshi M.N."/>
            <person name="Pandit A.S."/>
            <person name="Sharma A."/>
            <person name="Pandya R.V."/>
            <person name="Desai S.M."/>
            <person name="Saxena A.K."/>
            <person name="Bagatharia S.B."/>
        </authorList>
    </citation>
    <scope>NUCLEOTIDE SEQUENCE [LARGE SCALE GENOMIC DNA]</scope>
    <source>
        <strain evidence="1 2">BAB-32</strain>
    </source>
</reference>
<dbReference type="InterPro" id="IPR006280">
    <property type="entry name" value="SoxG_het"/>
</dbReference>
<dbReference type="EMBL" id="ANPE02000107">
    <property type="protein sequence ID" value="EMY34597.1"/>
    <property type="molecule type" value="Genomic_DNA"/>
</dbReference>
<gene>
    <name evidence="1" type="ORF">D477_008738</name>
</gene>
<evidence type="ECO:0000313" key="1">
    <source>
        <dbReference type="EMBL" id="EMY34597.1"/>
    </source>
</evidence>
<dbReference type="Gene3D" id="3.30.1360.120">
    <property type="entry name" value="Probable tRNA modification gtpase trme, domain 1"/>
    <property type="match status" value="1"/>
</dbReference>
<dbReference type="GO" id="GO:1901053">
    <property type="term" value="P:sarcosine catabolic process"/>
    <property type="evidence" value="ECO:0007669"/>
    <property type="project" value="InterPro"/>
</dbReference>
<comment type="caution">
    <text evidence="1">The sequence shown here is derived from an EMBL/GenBank/DDBJ whole genome shotgun (WGS) entry which is preliminary data.</text>
</comment>
<dbReference type="AlphaFoldDB" id="N1V3E2"/>
<organism evidence="1 2">
    <name type="scientific">Arthrobacter crystallopoietes BAB-32</name>
    <dbReference type="NCBI Taxonomy" id="1246476"/>
    <lineage>
        <taxon>Bacteria</taxon>
        <taxon>Bacillati</taxon>
        <taxon>Actinomycetota</taxon>
        <taxon>Actinomycetes</taxon>
        <taxon>Micrococcales</taxon>
        <taxon>Micrococcaceae</taxon>
        <taxon>Crystallibacter</taxon>
    </lineage>
</organism>